<dbReference type="GO" id="GO:0045505">
    <property type="term" value="F:dynein intermediate chain binding"/>
    <property type="evidence" value="ECO:0007669"/>
    <property type="project" value="InterPro"/>
</dbReference>
<keyword evidence="2" id="KW-1185">Reference proteome</keyword>
<dbReference type="OrthoDB" id="6755844at2759"/>
<organism evidence="1 2">
    <name type="scientific">Trichonephila inaurata madagascariensis</name>
    <dbReference type="NCBI Taxonomy" id="2747483"/>
    <lineage>
        <taxon>Eukaryota</taxon>
        <taxon>Metazoa</taxon>
        <taxon>Ecdysozoa</taxon>
        <taxon>Arthropoda</taxon>
        <taxon>Chelicerata</taxon>
        <taxon>Arachnida</taxon>
        <taxon>Araneae</taxon>
        <taxon>Araneomorphae</taxon>
        <taxon>Entelegynae</taxon>
        <taxon>Araneoidea</taxon>
        <taxon>Nephilidae</taxon>
        <taxon>Trichonephila</taxon>
        <taxon>Trichonephila inaurata</taxon>
    </lineage>
</organism>
<dbReference type="Proteomes" id="UP000886998">
    <property type="component" value="Unassembled WGS sequence"/>
</dbReference>
<dbReference type="GO" id="GO:0030286">
    <property type="term" value="C:dynein complex"/>
    <property type="evidence" value="ECO:0007669"/>
    <property type="project" value="InterPro"/>
</dbReference>
<evidence type="ECO:0000313" key="2">
    <source>
        <dbReference type="Proteomes" id="UP000886998"/>
    </source>
</evidence>
<reference evidence="1" key="1">
    <citation type="submission" date="2020-08" db="EMBL/GenBank/DDBJ databases">
        <title>Multicomponent nature underlies the extraordinary mechanical properties of spider dragline silk.</title>
        <authorList>
            <person name="Kono N."/>
            <person name="Nakamura H."/>
            <person name="Mori M."/>
            <person name="Yoshida Y."/>
            <person name="Ohtoshi R."/>
            <person name="Malay A.D."/>
            <person name="Moran D.A.P."/>
            <person name="Tomita M."/>
            <person name="Numata K."/>
            <person name="Arakawa K."/>
        </authorList>
    </citation>
    <scope>NUCLEOTIDE SEQUENCE</scope>
</reference>
<gene>
    <name evidence="1" type="primary">DNAH5</name>
    <name evidence="1" type="ORF">TNIN_405651</name>
</gene>
<dbReference type="EMBL" id="BMAV01022157">
    <property type="protein sequence ID" value="GFY76808.1"/>
    <property type="molecule type" value="Genomic_DNA"/>
</dbReference>
<proteinExistence type="predicted"/>
<dbReference type="GO" id="GO:0051959">
    <property type="term" value="F:dynein light intermediate chain binding"/>
    <property type="evidence" value="ECO:0007669"/>
    <property type="project" value="InterPro"/>
</dbReference>
<dbReference type="GO" id="GO:0007018">
    <property type="term" value="P:microtubule-based movement"/>
    <property type="evidence" value="ECO:0007669"/>
    <property type="project" value="InterPro"/>
</dbReference>
<sequence length="129" mass="14673">WGLDPDFSEANSQHYPGSDFRRISIPVRGGASLDMNSVRPKPYTWIPDVIWLNVVQLSRLSSFKTLVDEVCTKEAEWKTWFESEVPEAASFPCGYDAKLDPFGILLMIRTWCPDRTLSQAKKFISGKSI</sequence>
<comment type="caution">
    <text evidence="1">The sequence shown here is derived from an EMBL/GenBank/DDBJ whole genome shotgun (WGS) entry which is preliminary data.</text>
</comment>
<feature type="non-terminal residue" evidence="1">
    <location>
        <position position="1"/>
    </location>
</feature>
<protein>
    <submittedName>
        <fullName evidence="1">Dynein heavy chain 5, axonemal</fullName>
    </submittedName>
</protein>
<dbReference type="PANTHER" id="PTHR46961">
    <property type="entry name" value="DYNEIN HEAVY CHAIN 1, AXONEMAL-LIKE PROTEIN"/>
    <property type="match status" value="1"/>
</dbReference>
<dbReference type="AlphaFoldDB" id="A0A8X6YQV5"/>
<evidence type="ECO:0000313" key="1">
    <source>
        <dbReference type="EMBL" id="GFY76808.1"/>
    </source>
</evidence>
<dbReference type="InterPro" id="IPR026983">
    <property type="entry name" value="DHC"/>
</dbReference>
<dbReference type="PANTHER" id="PTHR46961:SF19">
    <property type="entry name" value="DYNEIN HEAVY CHAIN 5, AXONEMAL"/>
    <property type="match status" value="1"/>
</dbReference>
<accession>A0A8X6YQV5</accession>
<name>A0A8X6YQV5_9ARAC</name>